<organism evidence="3">
    <name type="scientific">uncultured delta proteobacterium Rifle_16ft_4_minimus_184</name>
    <dbReference type="NCBI Taxonomy" id="1665175"/>
    <lineage>
        <taxon>Bacteria</taxon>
        <taxon>Deltaproteobacteria</taxon>
        <taxon>environmental samples</taxon>
    </lineage>
</organism>
<dbReference type="SUPFAM" id="SSF51735">
    <property type="entry name" value="NAD(P)-binding Rossmann-fold domains"/>
    <property type="match status" value="1"/>
</dbReference>
<evidence type="ECO:0000256" key="1">
    <source>
        <dbReference type="ARBA" id="ARBA00007637"/>
    </source>
</evidence>
<dbReference type="GO" id="GO:0003978">
    <property type="term" value="F:UDP-glucose 4-epimerase activity"/>
    <property type="evidence" value="ECO:0007669"/>
    <property type="project" value="UniProtKB-EC"/>
</dbReference>
<evidence type="ECO:0000313" key="3">
    <source>
        <dbReference type="EMBL" id="AKQ01399.1"/>
    </source>
</evidence>
<dbReference type="Pfam" id="PF01370">
    <property type="entry name" value="Epimerase"/>
    <property type="match status" value="1"/>
</dbReference>
<evidence type="ECO:0000259" key="2">
    <source>
        <dbReference type="Pfam" id="PF01370"/>
    </source>
</evidence>
<proteinExistence type="inferred from homology"/>
<dbReference type="InterPro" id="IPR036291">
    <property type="entry name" value="NAD(P)-bd_dom_sf"/>
</dbReference>
<protein>
    <submittedName>
        <fullName evidence="3">NAD-dependent epimerase/dehydratase, UDP-glucose 4-epimerase</fullName>
        <ecNumber evidence="3">5.1.3.2</ecNumber>
    </submittedName>
</protein>
<reference evidence="3" key="1">
    <citation type="journal article" date="2015" name="ISME J.">
        <title>Aquifer environment selects for microbial species cohorts in sediment and groundwater.</title>
        <authorList>
            <person name="Hug L.A."/>
            <person name="Thomas B.C."/>
            <person name="Brown C.T."/>
            <person name="Frischkorn K.R."/>
            <person name="Williams K.H."/>
            <person name="Tringe S.G."/>
            <person name="Banfield J.F."/>
        </authorList>
    </citation>
    <scope>NUCLEOTIDE SEQUENCE</scope>
</reference>
<dbReference type="InterPro" id="IPR001509">
    <property type="entry name" value="Epimerase_deHydtase"/>
</dbReference>
<keyword evidence="3" id="KW-0413">Isomerase</keyword>
<dbReference type="PANTHER" id="PTHR43000">
    <property type="entry name" value="DTDP-D-GLUCOSE 4,6-DEHYDRATASE-RELATED"/>
    <property type="match status" value="1"/>
</dbReference>
<dbReference type="EMBL" id="KT006965">
    <property type="protein sequence ID" value="AKQ01399.1"/>
    <property type="molecule type" value="Genomic_DNA"/>
</dbReference>
<dbReference type="Gene3D" id="3.40.50.720">
    <property type="entry name" value="NAD(P)-binding Rossmann-like Domain"/>
    <property type="match status" value="1"/>
</dbReference>
<dbReference type="AlphaFoldDB" id="A0A0H4TLJ2"/>
<dbReference type="Gene3D" id="3.90.25.10">
    <property type="entry name" value="UDP-galactose 4-epimerase, domain 1"/>
    <property type="match status" value="1"/>
</dbReference>
<sequence length="312" mass="34100">MRIMVTGGAGFIASHVAQAYVDGGHEVLVLDNLSSGKKENVPAEARFVFGEVGSETAVEAVRAFRPEIVNHHAAQINVRKSVADPVFDAKENILGTLVLLEAAREHGVRKIIFSSSGGAGYGEQEDFPAEESHPLRPVSPYGVAKVSVELYLHFYRVQYGLEYTALRYSNVYGPRQDPHGEAGVVAIFCERFLKGQTALINGDGEQTRDYVYVGDVVRANLAALTRGDGLSVNIGTGIETDVNALFRKLRDLSGSRQEEIHGPGMPGEQRRSVLQNRLAFNELGWYPDILLDHGLALTLAYFRDKVNSSGTR</sequence>
<comment type="similarity">
    <text evidence="1">Belongs to the NAD(P)-dependent epimerase/dehydratase family.</text>
</comment>
<accession>A0A0H4TLJ2</accession>
<name>A0A0H4TLJ2_9DELT</name>
<dbReference type="EC" id="5.1.3.2" evidence="3"/>
<feature type="domain" description="NAD-dependent epimerase/dehydratase" evidence="2">
    <location>
        <begin position="3"/>
        <end position="235"/>
    </location>
</feature>